<sequence length="236" mass="24861">MARGFRTSMREMVPFRPAGTGHRSPVQLATTYAEVVAALTTTVEGLAPADFERPTRTEWTVRELLWHQTLDAIRALATFATVVDRPVDTDAVTYWTDFHPDAGDGGAGHAAYVRAAAAAFDSADGVAAFWRDTGPAAARAAAAADPAAHVATQGHVLTVGDFVSTLIVEATVHLLDLSVDLEGAAAPPAAALAETRRVLEALEDRPTGGTLPSEWDDTEAVLRATGRLPGWPVLLG</sequence>
<comment type="caution">
    <text evidence="2">The sequence shown here is derived from an EMBL/GenBank/DDBJ whole genome shotgun (WGS) entry which is preliminary data.</text>
</comment>
<reference evidence="2 3" key="1">
    <citation type="submission" date="2019-12" db="EMBL/GenBank/DDBJ databases">
        <authorList>
            <person name="Kun Z."/>
        </authorList>
    </citation>
    <scope>NUCLEOTIDE SEQUENCE [LARGE SCALE GENOMIC DNA]</scope>
    <source>
        <strain evidence="2 3">YIM 123512</strain>
    </source>
</reference>
<keyword evidence="3" id="KW-1185">Reference proteome</keyword>
<organism evidence="2 3">
    <name type="scientific">Nocardioides flavescens</name>
    <dbReference type="NCBI Taxonomy" id="2691959"/>
    <lineage>
        <taxon>Bacteria</taxon>
        <taxon>Bacillati</taxon>
        <taxon>Actinomycetota</taxon>
        <taxon>Actinomycetes</taxon>
        <taxon>Propionibacteriales</taxon>
        <taxon>Nocardioidaceae</taxon>
        <taxon>Nocardioides</taxon>
    </lineage>
</organism>
<feature type="domain" description="Mycothiol-dependent maleylpyruvate isomerase metal-binding" evidence="1">
    <location>
        <begin position="34"/>
        <end position="177"/>
    </location>
</feature>
<evidence type="ECO:0000313" key="2">
    <source>
        <dbReference type="EMBL" id="MXG89998.1"/>
    </source>
</evidence>
<gene>
    <name evidence="2" type="ORF">GRQ65_10585</name>
</gene>
<evidence type="ECO:0000313" key="3">
    <source>
        <dbReference type="Proteomes" id="UP000473325"/>
    </source>
</evidence>
<dbReference type="SUPFAM" id="SSF109854">
    <property type="entry name" value="DinB/YfiT-like putative metalloenzymes"/>
    <property type="match status" value="1"/>
</dbReference>
<dbReference type="Gene3D" id="1.20.120.450">
    <property type="entry name" value="dinb family like domain"/>
    <property type="match status" value="1"/>
</dbReference>
<dbReference type="InterPro" id="IPR034660">
    <property type="entry name" value="DinB/YfiT-like"/>
</dbReference>
<dbReference type="GO" id="GO:0046872">
    <property type="term" value="F:metal ion binding"/>
    <property type="evidence" value="ECO:0007669"/>
    <property type="project" value="InterPro"/>
</dbReference>
<accession>A0A6L7EX32</accession>
<dbReference type="Proteomes" id="UP000473325">
    <property type="component" value="Unassembled WGS sequence"/>
</dbReference>
<proteinExistence type="predicted"/>
<protein>
    <recommendedName>
        <fullName evidence="1">Mycothiol-dependent maleylpyruvate isomerase metal-binding domain-containing protein</fullName>
    </recommendedName>
</protein>
<name>A0A6L7EX32_9ACTN</name>
<dbReference type="Pfam" id="PF11716">
    <property type="entry name" value="MDMPI_N"/>
    <property type="match status" value="1"/>
</dbReference>
<dbReference type="EMBL" id="WUEK01000005">
    <property type="protein sequence ID" value="MXG89998.1"/>
    <property type="molecule type" value="Genomic_DNA"/>
</dbReference>
<dbReference type="InterPro" id="IPR024344">
    <property type="entry name" value="MDMPI_metal-binding"/>
</dbReference>
<dbReference type="AlphaFoldDB" id="A0A6L7EX32"/>
<evidence type="ECO:0000259" key="1">
    <source>
        <dbReference type="Pfam" id="PF11716"/>
    </source>
</evidence>